<organism evidence="1 2">
    <name type="scientific">Punica granatum</name>
    <name type="common">Pomegranate</name>
    <dbReference type="NCBI Taxonomy" id="22663"/>
    <lineage>
        <taxon>Eukaryota</taxon>
        <taxon>Viridiplantae</taxon>
        <taxon>Streptophyta</taxon>
        <taxon>Embryophyta</taxon>
        <taxon>Tracheophyta</taxon>
        <taxon>Spermatophyta</taxon>
        <taxon>Magnoliopsida</taxon>
        <taxon>eudicotyledons</taxon>
        <taxon>Gunneridae</taxon>
        <taxon>Pentapetalae</taxon>
        <taxon>rosids</taxon>
        <taxon>malvids</taxon>
        <taxon>Myrtales</taxon>
        <taxon>Lythraceae</taxon>
        <taxon>Punica</taxon>
    </lineage>
</organism>
<name>A0A218XC79_PUNGR</name>
<proteinExistence type="predicted"/>
<dbReference type="Proteomes" id="UP000197138">
    <property type="component" value="Unassembled WGS sequence"/>
</dbReference>
<accession>A0A218XC79</accession>
<dbReference type="EMBL" id="MTKT01002011">
    <property type="protein sequence ID" value="OWM82388.1"/>
    <property type="molecule type" value="Genomic_DNA"/>
</dbReference>
<dbReference type="AlphaFoldDB" id="A0A218XC79"/>
<reference evidence="2" key="1">
    <citation type="journal article" date="2017" name="Plant J.">
        <title>The pomegranate (Punica granatum L.) genome and the genomics of punicalagin biosynthesis.</title>
        <authorList>
            <person name="Qin G."/>
            <person name="Xu C."/>
            <person name="Ming R."/>
            <person name="Tang H."/>
            <person name="Guyot R."/>
            <person name="Kramer E.M."/>
            <person name="Hu Y."/>
            <person name="Yi X."/>
            <person name="Qi Y."/>
            <person name="Xu X."/>
            <person name="Gao Z."/>
            <person name="Pan H."/>
            <person name="Jian J."/>
            <person name="Tian Y."/>
            <person name="Yue Z."/>
            <person name="Xu Y."/>
        </authorList>
    </citation>
    <scope>NUCLEOTIDE SEQUENCE [LARGE SCALE GENOMIC DNA]</scope>
    <source>
        <strain evidence="2">cv. Dabenzi</strain>
    </source>
</reference>
<protein>
    <submittedName>
        <fullName evidence="1">Uncharacterized protein</fullName>
    </submittedName>
</protein>
<comment type="caution">
    <text evidence="1">The sequence shown here is derived from an EMBL/GenBank/DDBJ whole genome shotgun (WGS) entry which is preliminary data.</text>
</comment>
<evidence type="ECO:0000313" key="1">
    <source>
        <dbReference type="EMBL" id="OWM82388.1"/>
    </source>
</evidence>
<evidence type="ECO:0000313" key="2">
    <source>
        <dbReference type="Proteomes" id="UP000197138"/>
    </source>
</evidence>
<gene>
    <name evidence="1" type="ORF">CDL15_Pgr001962</name>
</gene>
<sequence length="394" mass="43798">MQWQERLSGLKRTLAPLNLWIPKFHLCFVLSTTSKLRCGISLIKDSNSGSYGQKPDSCSRFCFLILVLVCCAAPKSSWFCCVEIADFRKTEAHLRAALSIASDLGFSVAPTPSQLSFDTSAELSCLALSCGVTELDLCEILVVVFRREARQLLQVLLPHSGSGVLLVCCVLLSSKSRWFRCVLLPEVALVLLCSAPRSRACRAVFCYPNKHYVVNDYEVGEENNLEGFDVNRQEDQFEYEGAEHVDSGVYWDEECILVNDDAEGHLGEEEEHLGDRSDSENGEEIVVEAPLDPLVPIVGSQDSIILGPSVPVSMGSIRSTSHSSAQVQRRTFSSGMGIPLLDAIQVAERVEKPLIADLFTNVYDVPPSNLREQEKLLRETIERHPRYYPEDVPL</sequence>